<keyword evidence="4" id="KW-0813">Transport</keyword>
<keyword evidence="2 4" id="KW-1133">Transmembrane helix</keyword>
<evidence type="ECO:0000256" key="1">
    <source>
        <dbReference type="ARBA" id="ARBA00022692"/>
    </source>
</evidence>
<keyword evidence="7" id="KW-1185">Reference proteome</keyword>
<feature type="transmembrane region" description="Helical" evidence="4">
    <location>
        <begin position="282"/>
        <end position="300"/>
    </location>
</feature>
<evidence type="ECO:0000313" key="6">
    <source>
        <dbReference type="EMBL" id="MEN5378821.1"/>
    </source>
</evidence>
<evidence type="ECO:0000256" key="2">
    <source>
        <dbReference type="ARBA" id="ARBA00022989"/>
    </source>
</evidence>
<feature type="transmembrane region" description="Helical" evidence="4">
    <location>
        <begin position="306"/>
        <end position="326"/>
    </location>
</feature>
<dbReference type="PANTHER" id="PTHR23531:SF1">
    <property type="entry name" value="QUINOLENE RESISTANCE PROTEIN NORA"/>
    <property type="match status" value="1"/>
</dbReference>
<dbReference type="Proteomes" id="UP001409291">
    <property type="component" value="Unassembled WGS sequence"/>
</dbReference>
<dbReference type="EMBL" id="JBDJNQ010000008">
    <property type="protein sequence ID" value="MEN5378821.1"/>
    <property type="molecule type" value="Genomic_DNA"/>
</dbReference>
<accession>A0ABV0BVU6</accession>
<keyword evidence="4" id="KW-1003">Cell membrane</keyword>
<feature type="transmembrane region" description="Helical" evidence="4">
    <location>
        <begin position="48"/>
        <end position="71"/>
    </location>
</feature>
<feature type="domain" description="Major facilitator superfamily (MFS) profile" evidence="5">
    <location>
        <begin position="213"/>
        <end position="396"/>
    </location>
</feature>
<dbReference type="InterPro" id="IPR052714">
    <property type="entry name" value="MFS_Exporter"/>
</dbReference>
<name>A0ABV0BVU6_9SPHI</name>
<dbReference type="CDD" id="cd17489">
    <property type="entry name" value="MFS_YfcJ_like"/>
    <property type="match status" value="1"/>
</dbReference>
<dbReference type="InterPro" id="IPR011701">
    <property type="entry name" value="MFS"/>
</dbReference>
<protein>
    <recommendedName>
        <fullName evidence="4">Uncharacterized MFS-type transporter ABE541_16285</fullName>
    </recommendedName>
</protein>
<gene>
    <name evidence="6" type="ORF">ABE541_16285</name>
</gene>
<feature type="transmembrane region" description="Helical" evidence="4">
    <location>
        <begin position="218"/>
        <end position="245"/>
    </location>
</feature>
<dbReference type="NCBIfam" id="NF003477">
    <property type="entry name" value="PRK05122.1"/>
    <property type="match status" value="1"/>
</dbReference>
<feature type="transmembrane region" description="Helical" evidence="4">
    <location>
        <begin position="178"/>
        <end position="197"/>
    </location>
</feature>
<feature type="transmembrane region" description="Helical" evidence="4">
    <location>
        <begin position="251"/>
        <end position="270"/>
    </location>
</feature>
<dbReference type="InterPro" id="IPR023008">
    <property type="entry name" value="MFS_YhhS-like"/>
</dbReference>
<dbReference type="HAMAP" id="MF_01118">
    <property type="entry name" value="MFS_YhhS"/>
    <property type="match status" value="1"/>
</dbReference>
<proteinExistence type="inferred from homology"/>
<dbReference type="Pfam" id="PF07690">
    <property type="entry name" value="MFS_1"/>
    <property type="match status" value="1"/>
</dbReference>
<dbReference type="Gene3D" id="1.20.1250.20">
    <property type="entry name" value="MFS general substrate transporter like domains"/>
    <property type="match status" value="1"/>
</dbReference>
<dbReference type="PROSITE" id="PS50850">
    <property type="entry name" value="MFS"/>
    <property type="match status" value="1"/>
</dbReference>
<feature type="transmembrane region" description="Helical" evidence="4">
    <location>
        <begin position="20"/>
        <end position="42"/>
    </location>
</feature>
<dbReference type="SUPFAM" id="SSF103473">
    <property type="entry name" value="MFS general substrate transporter"/>
    <property type="match status" value="1"/>
</dbReference>
<feature type="transmembrane region" description="Helical" evidence="4">
    <location>
        <begin position="108"/>
        <end position="129"/>
    </location>
</feature>
<organism evidence="6 7">
    <name type="scientific">Sphingobacterium kitahiroshimense</name>
    <dbReference type="NCBI Taxonomy" id="470446"/>
    <lineage>
        <taxon>Bacteria</taxon>
        <taxon>Pseudomonadati</taxon>
        <taxon>Bacteroidota</taxon>
        <taxon>Sphingobacteriia</taxon>
        <taxon>Sphingobacteriales</taxon>
        <taxon>Sphingobacteriaceae</taxon>
        <taxon>Sphingobacterium</taxon>
    </lineage>
</organism>
<evidence type="ECO:0000259" key="5">
    <source>
        <dbReference type="PROSITE" id="PS50850"/>
    </source>
</evidence>
<evidence type="ECO:0000256" key="4">
    <source>
        <dbReference type="HAMAP-Rule" id="MF_01118"/>
    </source>
</evidence>
<feature type="transmembrane region" description="Helical" evidence="4">
    <location>
        <begin position="83"/>
        <end position="102"/>
    </location>
</feature>
<evidence type="ECO:0000313" key="7">
    <source>
        <dbReference type="Proteomes" id="UP001409291"/>
    </source>
</evidence>
<comment type="subcellular location">
    <subcellularLocation>
        <location evidence="4">Cell membrane</location>
        <topology evidence="4">Multi-pass membrane protein</topology>
    </subcellularLocation>
</comment>
<dbReference type="PANTHER" id="PTHR23531">
    <property type="entry name" value="QUINOLENE RESISTANCE PROTEIN NORA"/>
    <property type="match status" value="1"/>
</dbReference>
<feature type="transmembrane region" description="Helical" evidence="4">
    <location>
        <begin position="338"/>
        <end position="358"/>
    </location>
</feature>
<feature type="transmembrane region" description="Helical" evidence="4">
    <location>
        <begin position="370"/>
        <end position="389"/>
    </location>
</feature>
<keyword evidence="3 4" id="KW-0472">Membrane</keyword>
<evidence type="ECO:0000256" key="3">
    <source>
        <dbReference type="ARBA" id="ARBA00023136"/>
    </source>
</evidence>
<dbReference type="InterPro" id="IPR020846">
    <property type="entry name" value="MFS_dom"/>
</dbReference>
<reference evidence="6 7" key="1">
    <citation type="submission" date="2024-04" db="EMBL/GenBank/DDBJ databases">
        <title>WGS of bacteria from Torrens River.</title>
        <authorList>
            <person name="Wyrsch E.R."/>
            <person name="Drigo B."/>
        </authorList>
    </citation>
    <scope>NUCLEOTIDE SEQUENCE [LARGE SCALE GENOMIC DNA]</scope>
    <source>
        <strain evidence="6 7">TWI391</strain>
    </source>
</reference>
<sequence>MLSKSLQKAAQDYRFQIASYAILTFYGYFTIGLSLAVLPIFIHETLGFNTIIAGAVIGSQYIMTFFMRAYAGTIVDKKGPKPAIIISMICFILTGILLWAAFSNSSSPLLALSLLAVSRLLTGCGEGMVGASPINWAILRVGEQHTSTAISYNGIFNYSSMAIGAPLGVLMSLHLGNWSIALLTTLVGLIGLITTINKKALYAISKEVRNSFFSVLKSVAPFGTGLALAGIGFGTISTFITLYYNYKGWENAAICITCFSTMFVLGRFVLTGSINKIGGVKIALYSMLIESVGLLLISFAPTPFVTIIGAAITGLGFSMVFPALGVEAVKSASSANKGAALGAYGLFIDISLGISGPLVGLVAKQFGMNYIFPFSLILVLSGVVVCIFLQKSKRNS</sequence>
<feature type="transmembrane region" description="Helical" evidence="4">
    <location>
        <begin position="150"/>
        <end position="172"/>
    </location>
</feature>
<comment type="caution">
    <text evidence="6">The sequence shown here is derived from an EMBL/GenBank/DDBJ whole genome shotgun (WGS) entry which is preliminary data.</text>
</comment>
<dbReference type="InterPro" id="IPR036259">
    <property type="entry name" value="MFS_trans_sf"/>
</dbReference>
<dbReference type="RefSeq" id="WP_346581711.1">
    <property type="nucleotide sequence ID" value="NZ_JBDJLH010000003.1"/>
</dbReference>
<comment type="similarity">
    <text evidence="4">Belongs to the major facilitator superfamily. YhhS family.</text>
</comment>
<keyword evidence="1 4" id="KW-0812">Transmembrane</keyword>